<keyword evidence="5" id="KW-0804">Transcription</keyword>
<dbReference type="PANTHER" id="PTHR10015:SF427">
    <property type="entry name" value="HEAT SHOCK FACTOR PROTEIN"/>
    <property type="match status" value="1"/>
</dbReference>
<dbReference type="GO" id="GO:0043565">
    <property type="term" value="F:sequence-specific DNA binding"/>
    <property type="evidence" value="ECO:0007669"/>
    <property type="project" value="InterPro"/>
</dbReference>
<dbReference type="GO" id="GO:0005634">
    <property type="term" value="C:nucleus"/>
    <property type="evidence" value="ECO:0007669"/>
    <property type="project" value="UniProtKB-SubCell"/>
</dbReference>
<dbReference type="PANTHER" id="PTHR10015">
    <property type="entry name" value="HEAT SHOCK TRANSCRIPTION FACTOR"/>
    <property type="match status" value="1"/>
</dbReference>
<dbReference type="SMART" id="SM00415">
    <property type="entry name" value="HSF"/>
    <property type="match status" value="1"/>
</dbReference>
<evidence type="ECO:0000256" key="5">
    <source>
        <dbReference type="ARBA" id="ARBA00023163"/>
    </source>
</evidence>
<dbReference type="OrthoDB" id="60033at2759"/>
<reference evidence="10 11" key="1">
    <citation type="journal article" date="2018" name="Mol. Biol. Evol.">
        <title>Broad Genomic Sampling Reveals a Smut Pathogenic Ancestry of the Fungal Clade Ustilaginomycotina.</title>
        <authorList>
            <person name="Kijpornyongpan T."/>
            <person name="Mondo S.J."/>
            <person name="Barry K."/>
            <person name="Sandor L."/>
            <person name="Lee J."/>
            <person name="Lipzen A."/>
            <person name="Pangilinan J."/>
            <person name="LaButti K."/>
            <person name="Hainaut M."/>
            <person name="Henrissat B."/>
            <person name="Grigoriev I.V."/>
            <person name="Spatafora J.W."/>
            <person name="Aime M.C."/>
        </authorList>
    </citation>
    <scope>NUCLEOTIDE SEQUENCE [LARGE SCALE GENOMIC DNA]</scope>
    <source>
        <strain evidence="10 11">MCA 4658</strain>
    </source>
</reference>
<dbReference type="Pfam" id="PF00447">
    <property type="entry name" value="HSF_DNA-bind"/>
    <property type="match status" value="1"/>
</dbReference>
<evidence type="ECO:0000256" key="1">
    <source>
        <dbReference type="ARBA" id="ARBA00004123"/>
    </source>
</evidence>
<keyword evidence="3" id="KW-0805">Transcription regulation</keyword>
<dbReference type="STRING" id="1522189.A0A316VZA2"/>
<gene>
    <name evidence="10" type="ORF">IE81DRAFT_275766</name>
</gene>
<sequence length="112" mass="13491">MARNNPFLNKLRSMVDDPKTNELIRWSDDGESFLVPNQNRFEDEVLPRYFKHNRFPSFVRQLNMYGFHKVPHLQQGALKHDSPQVAELWEFRNDHFHRDKPELLTLMSRKKA</sequence>
<evidence type="ECO:0000256" key="2">
    <source>
        <dbReference type="ARBA" id="ARBA00006403"/>
    </source>
</evidence>
<comment type="subcellular location">
    <subcellularLocation>
        <location evidence="1">Nucleus</location>
    </subcellularLocation>
</comment>
<keyword evidence="4 10" id="KW-0238">DNA-binding</keyword>
<accession>A0A316VZA2</accession>
<feature type="non-terminal residue" evidence="10">
    <location>
        <position position="112"/>
    </location>
</feature>
<feature type="domain" description="HSF-type DNA-binding" evidence="9">
    <location>
        <begin position="3"/>
        <end position="110"/>
    </location>
</feature>
<dbReference type="GeneID" id="37033329"/>
<dbReference type="SUPFAM" id="SSF46785">
    <property type="entry name" value="Winged helix' DNA-binding domain"/>
    <property type="match status" value="1"/>
</dbReference>
<evidence type="ECO:0000256" key="7">
    <source>
        <dbReference type="ARBA" id="ARBA00062171"/>
    </source>
</evidence>
<evidence type="ECO:0000313" key="10">
    <source>
        <dbReference type="EMBL" id="PWN42850.1"/>
    </source>
</evidence>
<dbReference type="PRINTS" id="PR00056">
    <property type="entry name" value="HSFDOMAIN"/>
</dbReference>
<dbReference type="EMBL" id="KZ819375">
    <property type="protein sequence ID" value="PWN42850.1"/>
    <property type="molecule type" value="Genomic_DNA"/>
</dbReference>
<evidence type="ECO:0000256" key="3">
    <source>
        <dbReference type="ARBA" id="ARBA00023015"/>
    </source>
</evidence>
<comment type="subunit">
    <text evidence="7">Homotrimer. Homotrimerization increases the affinity of HSF1 to DNA. Interacts with transcriptional coregulator SSA1 on chromatin.</text>
</comment>
<dbReference type="InterPro" id="IPR000232">
    <property type="entry name" value="HSF_DNA-bd"/>
</dbReference>
<dbReference type="InterPro" id="IPR036390">
    <property type="entry name" value="WH_DNA-bd_sf"/>
</dbReference>
<protein>
    <submittedName>
        <fullName evidence="10">Winged helix DNA-binding domain-containing protein</fullName>
    </submittedName>
</protein>
<dbReference type="Proteomes" id="UP000245783">
    <property type="component" value="Unassembled WGS sequence"/>
</dbReference>
<organism evidence="10 11">
    <name type="scientific">Ceraceosorus guamensis</name>
    <dbReference type="NCBI Taxonomy" id="1522189"/>
    <lineage>
        <taxon>Eukaryota</taxon>
        <taxon>Fungi</taxon>
        <taxon>Dikarya</taxon>
        <taxon>Basidiomycota</taxon>
        <taxon>Ustilaginomycotina</taxon>
        <taxon>Exobasidiomycetes</taxon>
        <taxon>Ceraceosorales</taxon>
        <taxon>Ceraceosoraceae</taxon>
        <taxon>Ceraceosorus</taxon>
    </lineage>
</organism>
<evidence type="ECO:0000256" key="6">
    <source>
        <dbReference type="ARBA" id="ARBA00023242"/>
    </source>
</evidence>
<keyword evidence="11" id="KW-1185">Reference proteome</keyword>
<dbReference type="FunFam" id="1.10.10.10:FF:000027">
    <property type="entry name" value="Heat shock transcription factor 1"/>
    <property type="match status" value="1"/>
</dbReference>
<dbReference type="InterPro" id="IPR036388">
    <property type="entry name" value="WH-like_DNA-bd_sf"/>
</dbReference>
<proteinExistence type="inferred from homology"/>
<dbReference type="AlphaFoldDB" id="A0A316VZA2"/>
<evidence type="ECO:0000313" key="11">
    <source>
        <dbReference type="Proteomes" id="UP000245783"/>
    </source>
</evidence>
<evidence type="ECO:0000259" key="9">
    <source>
        <dbReference type="SMART" id="SM00415"/>
    </source>
</evidence>
<dbReference type="Gene3D" id="1.10.10.10">
    <property type="entry name" value="Winged helix-like DNA-binding domain superfamily/Winged helix DNA-binding domain"/>
    <property type="match status" value="1"/>
</dbReference>
<keyword evidence="6" id="KW-0539">Nucleus</keyword>
<dbReference type="InParanoid" id="A0A316VZA2"/>
<dbReference type="RefSeq" id="XP_025370010.1">
    <property type="nucleotide sequence ID" value="XM_025511459.1"/>
</dbReference>
<name>A0A316VZA2_9BASI</name>
<dbReference type="GO" id="GO:0003700">
    <property type="term" value="F:DNA-binding transcription factor activity"/>
    <property type="evidence" value="ECO:0007669"/>
    <property type="project" value="InterPro"/>
</dbReference>
<evidence type="ECO:0000256" key="8">
    <source>
        <dbReference type="RuleBase" id="RU004020"/>
    </source>
</evidence>
<comment type="similarity">
    <text evidence="2 8">Belongs to the HSF family.</text>
</comment>
<evidence type="ECO:0000256" key="4">
    <source>
        <dbReference type="ARBA" id="ARBA00023125"/>
    </source>
</evidence>